<gene>
    <name evidence="1" type="ORF">O6H91_17G001000</name>
</gene>
<reference evidence="2" key="1">
    <citation type="journal article" date="2024" name="Proc. Natl. Acad. Sci. U.S.A.">
        <title>Extraordinary preservation of gene collinearity over three hundred million years revealed in homosporous lycophytes.</title>
        <authorList>
            <person name="Li C."/>
            <person name="Wickell D."/>
            <person name="Kuo L.Y."/>
            <person name="Chen X."/>
            <person name="Nie B."/>
            <person name="Liao X."/>
            <person name="Peng D."/>
            <person name="Ji J."/>
            <person name="Jenkins J."/>
            <person name="Williams M."/>
            <person name="Shu S."/>
            <person name="Plott C."/>
            <person name="Barry K."/>
            <person name="Rajasekar S."/>
            <person name="Grimwood J."/>
            <person name="Han X."/>
            <person name="Sun S."/>
            <person name="Hou Z."/>
            <person name="He W."/>
            <person name="Dai G."/>
            <person name="Sun C."/>
            <person name="Schmutz J."/>
            <person name="Leebens-Mack J.H."/>
            <person name="Li F.W."/>
            <person name="Wang L."/>
        </authorList>
    </citation>
    <scope>NUCLEOTIDE SEQUENCE [LARGE SCALE GENOMIC DNA]</scope>
    <source>
        <strain evidence="2">cv. PW_Plant_1</strain>
    </source>
</reference>
<organism evidence="1 2">
    <name type="scientific">Diphasiastrum complanatum</name>
    <name type="common">Issler's clubmoss</name>
    <name type="synonym">Lycopodium complanatum</name>
    <dbReference type="NCBI Taxonomy" id="34168"/>
    <lineage>
        <taxon>Eukaryota</taxon>
        <taxon>Viridiplantae</taxon>
        <taxon>Streptophyta</taxon>
        <taxon>Embryophyta</taxon>
        <taxon>Tracheophyta</taxon>
        <taxon>Lycopodiopsida</taxon>
        <taxon>Lycopodiales</taxon>
        <taxon>Lycopodiaceae</taxon>
        <taxon>Lycopodioideae</taxon>
        <taxon>Diphasiastrum</taxon>
    </lineage>
</organism>
<evidence type="ECO:0000313" key="2">
    <source>
        <dbReference type="Proteomes" id="UP001162992"/>
    </source>
</evidence>
<comment type="caution">
    <text evidence="1">The sequence shown here is derived from an EMBL/GenBank/DDBJ whole genome shotgun (WGS) entry which is preliminary data.</text>
</comment>
<dbReference type="Proteomes" id="UP001162992">
    <property type="component" value="Chromosome 17"/>
</dbReference>
<protein>
    <submittedName>
        <fullName evidence="1">Uncharacterized protein</fullName>
    </submittedName>
</protein>
<dbReference type="EMBL" id="CM055108">
    <property type="protein sequence ID" value="KAJ7524333.1"/>
    <property type="molecule type" value="Genomic_DNA"/>
</dbReference>
<name>A0ACC2B3H0_DIPCM</name>
<accession>A0ACC2B3H0</accession>
<sequence length="100" mass="10776">MLICSVPIGVLPQDPLAAPRSLAGTLLPSLLPSQSLICSVVCPLLLLIANYPFFAPYCPSPSALLPEFYFLASYAYCLHICPRLLPDMCSPLLLGIVPFI</sequence>
<keyword evidence="2" id="KW-1185">Reference proteome</keyword>
<proteinExistence type="predicted"/>
<evidence type="ECO:0000313" key="1">
    <source>
        <dbReference type="EMBL" id="KAJ7524333.1"/>
    </source>
</evidence>